<evidence type="ECO:0000313" key="6">
    <source>
        <dbReference type="Proteomes" id="UP000319818"/>
    </source>
</evidence>
<dbReference type="PRINTS" id="PR00080">
    <property type="entry name" value="SDRFAMILY"/>
</dbReference>
<feature type="domain" description="Ketoreductase" evidence="4">
    <location>
        <begin position="6"/>
        <end position="186"/>
    </location>
</feature>
<dbReference type="InterPro" id="IPR002347">
    <property type="entry name" value="SDR_fam"/>
</dbReference>
<dbReference type="Pfam" id="PF00106">
    <property type="entry name" value="adh_short"/>
    <property type="match status" value="1"/>
</dbReference>
<dbReference type="OrthoDB" id="9792003at2"/>
<keyword evidence="2" id="KW-0560">Oxidoreductase</keyword>
<keyword evidence="6" id="KW-1185">Reference proteome</keyword>
<reference evidence="5 6" key="1">
    <citation type="submission" date="2019-06" db="EMBL/GenBank/DDBJ databases">
        <title>Sequencing the genomes of 1000 actinobacteria strains.</title>
        <authorList>
            <person name="Klenk H.-P."/>
        </authorList>
    </citation>
    <scope>NUCLEOTIDE SEQUENCE [LARGE SCALE GENOMIC DNA]</scope>
    <source>
        <strain evidence="5 6">DSM 45511</strain>
    </source>
</reference>
<dbReference type="RefSeq" id="WP_142103503.1">
    <property type="nucleotide sequence ID" value="NZ_VFPH01000002.1"/>
</dbReference>
<dbReference type="Proteomes" id="UP000319818">
    <property type="component" value="Unassembled WGS sequence"/>
</dbReference>
<dbReference type="SMART" id="SM00822">
    <property type="entry name" value="PKS_KR"/>
    <property type="match status" value="1"/>
</dbReference>
<dbReference type="InterPro" id="IPR051911">
    <property type="entry name" value="SDR_oxidoreductase"/>
</dbReference>
<dbReference type="PRINTS" id="PR00081">
    <property type="entry name" value="GDHRDH"/>
</dbReference>
<accession>A0A543FS15</accession>
<dbReference type="SUPFAM" id="SSF51735">
    <property type="entry name" value="NAD(P)-binding Rossmann-fold domains"/>
    <property type="match status" value="1"/>
</dbReference>
<comment type="similarity">
    <text evidence="1 3">Belongs to the short-chain dehydrogenases/reductases (SDR) family.</text>
</comment>
<dbReference type="InterPro" id="IPR036291">
    <property type="entry name" value="NAD(P)-bd_dom_sf"/>
</dbReference>
<dbReference type="PANTHER" id="PTHR43976:SF16">
    <property type="entry name" value="SHORT-CHAIN DEHYDROGENASE_REDUCTASE FAMILY PROTEIN"/>
    <property type="match status" value="1"/>
</dbReference>
<evidence type="ECO:0000256" key="3">
    <source>
        <dbReference type="RuleBase" id="RU000363"/>
    </source>
</evidence>
<dbReference type="NCBIfam" id="NF006114">
    <property type="entry name" value="PRK08263.1"/>
    <property type="match status" value="1"/>
</dbReference>
<gene>
    <name evidence="5" type="ORF">FB388_3807</name>
</gene>
<proteinExistence type="inferred from homology"/>
<dbReference type="Gene3D" id="3.40.50.720">
    <property type="entry name" value="NAD(P)-binding Rossmann-like Domain"/>
    <property type="match status" value="1"/>
</dbReference>
<evidence type="ECO:0000256" key="2">
    <source>
        <dbReference type="ARBA" id="ARBA00023002"/>
    </source>
</evidence>
<protein>
    <submittedName>
        <fullName evidence="5">NADP-dependent 3-hydroxy acid dehydrogenase YdfG</fullName>
    </submittedName>
</protein>
<dbReference type="PANTHER" id="PTHR43976">
    <property type="entry name" value="SHORT CHAIN DEHYDROGENASE"/>
    <property type="match status" value="1"/>
</dbReference>
<dbReference type="InterPro" id="IPR057326">
    <property type="entry name" value="KR_dom"/>
</dbReference>
<dbReference type="CDD" id="cd05374">
    <property type="entry name" value="17beta-HSD-like_SDR_c"/>
    <property type="match status" value="1"/>
</dbReference>
<evidence type="ECO:0000259" key="4">
    <source>
        <dbReference type="SMART" id="SM00822"/>
    </source>
</evidence>
<name>A0A543FS15_9PSEU</name>
<dbReference type="EMBL" id="VFPH01000002">
    <property type="protein sequence ID" value="TQM36625.1"/>
    <property type="molecule type" value="Genomic_DNA"/>
</dbReference>
<organism evidence="5 6">
    <name type="scientific">Pseudonocardia cypriaca</name>
    <dbReference type="NCBI Taxonomy" id="882449"/>
    <lineage>
        <taxon>Bacteria</taxon>
        <taxon>Bacillati</taxon>
        <taxon>Actinomycetota</taxon>
        <taxon>Actinomycetes</taxon>
        <taxon>Pseudonocardiales</taxon>
        <taxon>Pseudonocardiaceae</taxon>
        <taxon>Pseudonocardia</taxon>
    </lineage>
</organism>
<evidence type="ECO:0000313" key="5">
    <source>
        <dbReference type="EMBL" id="TQM36625.1"/>
    </source>
</evidence>
<sequence>MATNEKVWFITGASRGFGRIWTEAALRRGDRVAASARDPRSLDDLVATHGDALLPLRLDVTDRNSVFEAVGRVTERFGRLDVVVNNAGYGHFGAVEELTEAEIRAQMETNFFGALWVLQAALPIMREQGSGHLVNVTSEGGVRAYPGIGAYHASKWAVEGLSESLVKEVRDLGIRVTNIEPGPYDTDWLAVGSRHSTPIAAYDRFRADADSFEIGDPAATVSPLFAVVDAEEPPLRVFFGKSFEPVRAEHLARIAEWERWQDVALSAFGPVAAPR</sequence>
<dbReference type="GO" id="GO:0016491">
    <property type="term" value="F:oxidoreductase activity"/>
    <property type="evidence" value="ECO:0007669"/>
    <property type="project" value="UniProtKB-KW"/>
</dbReference>
<dbReference type="AlphaFoldDB" id="A0A543FS15"/>
<comment type="caution">
    <text evidence="5">The sequence shown here is derived from an EMBL/GenBank/DDBJ whole genome shotgun (WGS) entry which is preliminary data.</text>
</comment>
<evidence type="ECO:0000256" key="1">
    <source>
        <dbReference type="ARBA" id="ARBA00006484"/>
    </source>
</evidence>